<dbReference type="AlphaFoldDB" id="A0AAD4BJS2"/>
<sequence length="489" mass="55625">MGQPTRLRVNRLNAMTKGHNPGNSFQGSTAIDVERKTIWPINEQPNEMESPIEDETPQDEQESPEAAIKDLENVENESFDISEEDSEVEDNDEPVAFYDAMHHEEESSMDENVIQCAMMHEDDLPDLKELSISQSIRQEWEWSCQYGAIHQENCEECNHHIQHIGLDLQRGNPSLKRVISFPQRFTEKEFERGVDYGTRTHQEPISLADEPLHAACHLMAHHLRVIEKERKDLLIKTVAIHSTIHEAGHNDDEIEERVKSLIQDLRDHGEQHAALQIDQHEVVLDTQLGTVWGQFPQEGTETPKWTWSPLYSPIHEDNTCPDCNNQIEHVSEHAIDGTPSLTVAQQYTQQFVKCEYDRGWDDCDKAQIEGHGQQIGCVHSTLQMLATCIVRTTRAIKQASENAADHAHQMNCHGFSPQLWEDTVRELLVIDHTLLLSLPKSNIVVYNNDVVISTPHGMIMINHENPSSSPSIQMVAIQVKKEDKAPNGC</sequence>
<organism evidence="2 3">
    <name type="scientific">Boletus edulis BED1</name>
    <dbReference type="NCBI Taxonomy" id="1328754"/>
    <lineage>
        <taxon>Eukaryota</taxon>
        <taxon>Fungi</taxon>
        <taxon>Dikarya</taxon>
        <taxon>Basidiomycota</taxon>
        <taxon>Agaricomycotina</taxon>
        <taxon>Agaricomycetes</taxon>
        <taxon>Agaricomycetidae</taxon>
        <taxon>Boletales</taxon>
        <taxon>Boletineae</taxon>
        <taxon>Boletaceae</taxon>
        <taxon>Boletoideae</taxon>
        <taxon>Boletus</taxon>
    </lineage>
</organism>
<gene>
    <name evidence="2" type="ORF">L210DRAFT_3507421</name>
</gene>
<evidence type="ECO:0000313" key="3">
    <source>
        <dbReference type="Proteomes" id="UP001194468"/>
    </source>
</evidence>
<feature type="compositionally biased region" description="Acidic residues" evidence="1">
    <location>
        <begin position="50"/>
        <end position="63"/>
    </location>
</feature>
<comment type="caution">
    <text evidence="2">The sequence shown here is derived from an EMBL/GenBank/DDBJ whole genome shotgun (WGS) entry which is preliminary data.</text>
</comment>
<protein>
    <submittedName>
        <fullName evidence="2">Uncharacterized protein</fullName>
    </submittedName>
</protein>
<reference evidence="2" key="2">
    <citation type="journal article" date="2020" name="Nat. Commun.">
        <title>Large-scale genome sequencing of mycorrhizal fungi provides insights into the early evolution of symbiotic traits.</title>
        <authorList>
            <person name="Miyauchi S."/>
            <person name="Kiss E."/>
            <person name="Kuo A."/>
            <person name="Drula E."/>
            <person name="Kohler A."/>
            <person name="Sanchez-Garcia M."/>
            <person name="Morin E."/>
            <person name="Andreopoulos B."/>
            <person name="Barry K.W."/>
            <person name="Bonito G."/>
            <person name="Buee M."/>
            <person name="Carver A."/>
            <person name="Chen C."/>
            <person name="Cichocki N."/>
            <person name="Clum A."/>
            <person name="Culley D."/>
            <person name="Crous P.W."/>
            <person name="Fauchery L."/>
            <person name="Girlanda M."/>
            <person name="Hayes R.D."/>
            <person name="Keri Z."/>
            <person name="LaButti K."/>
            <person name="Lipzen A."/>
            <person name="Lombard V."/>
            <person name="Magnuson J."/>
            <person name="Maillard F."/>
            <person name="Murat C."/>
            <person name="Nolan M."/>
            <person name="Ohm R.A."/>
            <person name="Pangilinan J."/>
            <person name="Pereira M.F."/>
            <person name="Perotto S."/>
            <person name="Peter M."/>
            <person name="Pfister S."/>
            <person name="Riley R."/>
            <person name="Sitrit Y."/>
            <person name="Stielow J.B."/>
            <person name="Szollosi G."/>
            <person name="Zifcakova L."/>
            <person name="Stursova M."/>
            <person name="Spatafora J.W."/>
            <person name="Tedersoo L."/>
            <person name="Vaario L.M."/>
            <person name="Yamada A."/>
            <person name="Yan M."/>
            <person name="Wang P."/>
            <person name="Xu J."/>
            <person name="Bruns T."/>
            <person name="Baldrian P."/>
            <person name="Vilgalys R."/>
            <person name="Dunand C."/>
            <person name="Henrissat B."/>
            <person name="Grigoriev I.V."/>
            <person name="Hibbett D."/>
            <person name="Nagy L.G."/>
            <person name="Martin F.M."/>
        </authorList>
    </citation>
    <scope>NUCLEOTIDE SEQUENCE</scope>
    <source>
        <strain evidence="2">BED1</strain>
    </source>
</reference>
<reference evidence="2" key="1">
    <citation type="submission" date="2019-10" db="EMBL/GenBank/DDBJ databases">
        <authorList>
            <consortium name="DOE Joint Genome Institute"/>
            <person name="Kuo A."/>
            <person name="Miyauchi S."/>
            <person name="Kiss E."/>
            <person name="Drula E."/>
            <person name="Kohler A."/>
            <person name="Sanchez-Garcia M."/>
            <person name="Andreopoulos B."/>
            <person name="Barry K.W."/>
            <person name="Bonito G."/>
            <person name="Buee M."/>
            <person name="Carver A."/>
            <person name="Chen C."/>
            <person name="Cichocki N."/>
            <person name="Clum A."/>
            <person name="Culley D."/>
            <person name="Crous P.W."/>
            <person name="Fauchery L."/>
            <person name="Girlanda M."/>
            <person name="Hayes R."/>
            <person name="Keri Z."/>
            <person name="LaButti K."/>
            <person name="Lipzen A."/>
            <person name="Lombard V."/>
            <person name="Magnuson J."/>
            <person name="Maillard F."/>
            <person name="Morin E."/>
            <person name="Murat C."/>
            <person name="Nolan M."/>
            <person name="Ohm R."/>
            <person name="Pangilinan J."/>
            <person name="Pereira M."/>
            <person name="Perotto S."/>
            <person name="Peter M."/>
            <person name="Riley R."/>
            <person name="Sitrit Y."/>
            <person name="Stielow B."/>
            <person name="Szollosi G."/>
            <person name="Zifcakova L."/>
            <person name="Stursova M."/>
            <person name="Spatafora J.W."/>
            <person name="Tedersoo L."/>
            <person name="Vaario L.-M."/>
            <person name="Yamada A."/>
            <person name="Yan M."/>
            <person name="Wang P."/>
            <person name="Xu J."/>
            <person name="Bruns T."/>
            <person name="Baldrian P."/>
            <person name="Vilgalys R."/>
            <person name="Henrissat B."/>
            <person name="Grigoriev I.V."/>
            <person name="Hibbett D."/>
            <person name="Nagy L.G."/>
            <person name="Martin F.M."/>
        </authorList>
    </citation>
    <scope>NUCLEOTIDE SEQUENCE</scope>
    <source>
        <strain evidence="2">BED1</strain>
    </source>
</reference>
<dbReference type="Proteomes" id="UP001194468">
    <property type="component" value="Unassembled WGS sequence"/>
</dbReference>
<evidence type="ECO:0000256" key="1">
    <source>
        <dbReference type="SAM" id="MobiDB-lite"/>
    </source>
</evidence>
<evidence type="ECO:0000313" key="2">
    <source>
        <dbReference type="EMBL" id="KAF8432546.1"/>
    </source>
</evidence>
<accession>A0AAD4BJS2</accession>
<keyword evidence="3" id="KW-1185">Reference proteome</keyword>
<dbReference type="EMBL" id="WHUW01000039">
    <property type="protein sequence ID" value="KAF8432546.1"/>
    <property type="molecule type" value="Genomic_DNA"/>
</dbReference>
<name>A0AAD4BJS2_BOLED</name>
<proteinExistence type="predicted"/>
<feature type="region of interest" description="Disordered" evidence="1">
    <location>
        <begin position="38"/>
        <end position="71"/>
    </location>
</feature>